<evidence type="ECO:0000256" key="2">
    <source>
        <dbReference type="ARBA" id="ARBA00022803"/>
    </source>
</evidence>
<dbReference type="PROSITE" id="PS50005">
    <property type="entry name" value="TPR"/>
    <property type="match status" value="1"/>
</dbReference>
<accession>A0A0P9CNU7</accession>
<dbReference type="AlphaFoldDB" id="A0A0P9CNU7"/>
<sequence length="201" mass="21256">TEARAALALDSKSALAHALLAEALSSQNQYPAGLDEANKAVGLNDKLAFAYSARAEVQANIGLENSDAGLLDTAEQDAEKSLSLAADDDPLSKAMAQSAIGFVAYQRYALTGENDALDTAIDTMKKAVELQGQMALFHSNLGYFYDAQGEHDKAQKAFEDALAADDAYGHTHAGLGWNLYYSDDYAGALGEFDKAIAANPN</sequence>
<keyword evidence="5" id="KW-1185">Reference proteome</keyword>
<evidence type="ECO:0000256" key="1">
    <source>
        <dbReference type="ARBA" id="ARBA00022737"/>
    </source>
</evidence>
<organism evidence="4 5">
    <name type="scientific">Kouleothrix aurantiaca</name>
    <dbReference type="NCBI Taxonomy" id="186479"/>
    <lineage>
        <taxon>Bacteria</taxon>
        <taxon>Bacillati</taxon>
        <taxon>Chloroflexota</taxon>
        <taxon>Chloroflexia</taxon>
        <taxon>Chloroflexales</taxon>
        <taxon>Roseiflexineae</taxon>
        <taxon>Roseiflexaceae</taxon>
        <taxon>Kouleothrix</taxon>
    </lineage>
</organism>
<dbReference type="Proteomes" id="UP000050509">
    <property type="component" value="Unassembled WGS sequence"/>
</dbReference>
<keyword evidence="1" id="KW-0677">Repeat</keyword>
<feature type="repeat" description="TPR" evidence="3">
    <location>
        <begin position="135"/>
        <end position="168"/>
    </location>
</feature>
<dbReference type="InterPro" id="IPR019734">
    <property type="entry name" value="TPR_rpt"/>
</dbReference>
<dbReference type="InterPro" id="IPR011990">
    <property type="entry name" value="TPR-like_helical_dom_sf"/>
</dbReference>
<evidence type="ECO:0000313" key="5">
    <source>
        <dbReference type="Proteomes" id="UP000050509"/>
    </source>
</evidence>
<reference evidence="4 5" key="1">
    <citation type="submission" date="2015-09" db="EMBL/GenBank/DDBJ databases">
        <title>Draft genome sequence of Kouleothrix aurantiaca JCM 19913.</title>
        <authorList>
            <person name="Hemp J."/>
        </authorList>
    </citation>
    <scope>NUCLEOTIDE SEQUENCE [LARGE SCALE GENOMIC DNA]</scope>
    <source>
        <strain evidence="4 5">COM-B</strain>
    </source>
</reference>
<dbReference type="PANTHER" id="PTHR44858:SF1">
    <property type="entry name" value="UDP-N-ACETYLGLUCOSAMINE--PEPTIDE N-ACETYLGLUCOSAMINYLTRANSFERASE SPINDLY-RELATED"/>
    <property type="match status" value="1"/>
</dbReference>
<dbReference type="Gene3D" id="1.25.40.10">
    <property type="entry name" value="Tetratricopeptide repeat domain"/>
    <property type="match status" value="2"/>
</dbReference>
<comment type="caution">
    <text evidence="4">The sequence shown here is derived from an EMBL/GenBank/DDBJ whole genome shotgun (WGS) entry which is preliminary data.</text>
</comment>
<dbReference type="PANTHER" id="PTHR44858">
    <property type="entry name" value="TETRATRICOPEPTIDE REPEAT PROTEIN 6"/>
    <property type="match status" value="1"/>
</dbReference>
<dbReference type="SUPFAM" id="SSF48452">
    <property type="entry name" value="TPR-like"/>
    <property type="match status" value="2"/>
</dbReference>
<name>A0A0P9CNU7_9CHLR</name>
<protein>
    <submittedName>
        <fullName evidence="4">Uncharacterized protein</fullName>
    </submittedName>
</protein>
<gene>
    <name evidence="4" type="ORF">SE17_42565</name>
</gene>
<dbReference type="InterPro" id="IPR050498">
    <property type="entry name" value="Ycf3"/>
</dbReference>
<dbReference type="Pfam" id="PF13181">
    <property type="entry name" value="TPR_8"/>
    <property type="match status" value="1"/>
</dbReference>
<dbReference type="SMART" id="SM00028">
    <property type="entry name" value="TPR"/>
    <property type="match status" value="3"/>
</dbReference>
<dbReference type="EMBL" id="LJCR01003422">
    <property type="protein sequence ID" value="KPV47303.1"/>
    <property type="molecule type" value="Genomic_DNA"/>
</dbReference>
<proteinExistence type="predicted"/>
<feature type="non-terminal residue" evidence="4">
    <location>
        <position position="201"/>
    </location>
</feature>
<feature type="non-terminal residue" evidence="4">
    <location>
        <position position="1"/>
    </location>
</feature>
<evidence type="ECO:0000256" key="3">
    <source>
        <dbReference type="PROSITE-ProRule" id="PRU00339"/>
    </source>
</evidence>
<keyword evidence="2 3" id="KW-0802">TPR repeat</keyword>
<evidence type="ECO:0000313" key="4">
    <source>
        <dbReference type="EMBL" id="KPV47303.1"/>
    </source>
</evidence>